<reference evidence="4 5" key="1">
    <citation type="submission" date="2023-07" db="EMBL/GenBank/DDBJ databases">
        <title>Sorghum-associated microbial communities from plants grown in Nebraska, USA.</title>
        <authorList>
            <person name="Schachtman D."/>
        </authorList>
    </citation>
    <scope>NUCLEOTIDE SEQUENCE [LARGE SCALE GENOMIC DNA]</scope>
    <source>
        <strain evidence="4 5">584</strain>
    </source>
</reference>
<feature type="domain" description="VWFA" evidence="3">
    <location>
        <begin position="25"/>
        <end position="203"/>
    </location>
</feature>
<gene>
    <name evidence="4" type="ORF">E9232_005656</name>
</gene>
<evidence type="ECO:0000256" key="2">
    <source>
        <dbReference type="SAM" id="SignalP"/>
    </source>
</evidence>
<feature type="chain" id="PRO_5046510423" evidence="2">
    <location>
        <begin position="21"/>
        <end position="665"/>
    </location>
</feature>
<comment type="caution">
    <text evidence="4">The sequence shown here is derived from an EMBL/GenBank/DDBJ whole genome shotgun (WGS) entry which is preliminary data.</text>
</comment>
<evidence type="ECO:0000313" key="4">
    <source>
        <dbReference type="EMBL" id="MDR6293106.1"/>
    </source>
</evidence>
<dbReference type="Gene3D" id="3.40.50.410">
    <property type="entry name" value="von Willebrand factor, type A domain"/>
    <property type="match status" value="1"/>
</dbReference>
<dbReference type="InterPro" id="IPR002035">
    <property type="entry name" value="VWF_A"/>
</dbReference>
<protein>
    <submittedName>
        <fullName evidence="4">Ca-activated chloride channel family protein</fullName>
    </submittedName>
</protein>
<organism evidence="4 5">
    <name type="scientific">Inquilinus ginsengisoli</name>
    <dbReference type="NCBI Taxonomy" id="363840"/>
    <lineage>
        <taxon>Bacteria</taxon>
        <taxon>Pseudomonadati</taxon>
        <taxon>Pseudomonadota</taxon>
        <taxon>Alphaproteobacteria</taxon>
        <taxon>Rhodospirillales</taxon>
        <taxon>Rhodospirillaceae</taxon>
        <taxon>Inquilinus</taxon>
    </lineage>
</organism>
<evidence type="ECO:0000256" key="1">
    <source>
        <dbReference type="SAM" id="MobiDB-lite"/>
    </source>
</evidence>
<dbReference type="EMBL" id="JAVDPW010000011">
    <property type="protein sequence ID" value="MDR6293106.1"/>
    <property type="molecule type" value="Genomic_DNA"/>
</dbReference>
<dbReference type="SMART" id="SM00327">
    <property type="entry name" value="VWA"/>
    <property type="match status" value="1"/>
</dbReference>
<dbReference type="SUPFAM" id="SSF53300">
    <property type="entry name" value="vWA-like"/>
    <property type="match status" value="1"/>
</dbReference>
<proteinExistence type="predicted"/>
<evidence type="ECO:0000259" key="3">
    <source>
        <dbReference type="PROSITE" id="PS50234"/>
    </source>
</evidence>
<keyword evidence="2" id="KW-0732">Signal</keyword>
<evidence type="ECO:0000313" key="5">
    <source>
        <dbReference type="Proteomes" id="UP001262410"/>
    </source>
</evidence>
<dbReference type="Proteomes" id="UP001262410">
    <property type="component" value="Unassembled WGS sequence"/>
</dbReference>
<dbReference type="PROSITE" id="PS50234">
    <property type="entry name" value="VWFA"/>
    <property type="match status" value="1"/>
</dbReference>
<feature type="region of interest" description="Disordered" evidence="1">
    <location>
        <begin position="204"/>
        <end position="233"/>
    </location>
</feature>
<keyword evidence="5" id="KW-1185">Reference proteome</keyword>
<dbReference type="Pfam" id="PF13519">
    <property type="entry name" value="VWA_2"/>
    <property type="match status" value="1"/>
</dbReference>
<feature type="signal peptide" evidence="2">
    <location>
        <begin position="1"/>
        <end position="20"/>
    </location>
</feature>
<dbReference type="RefSeq" id="WP_309799780.1">
    <property type="nucleotide sequence ID" value="NZ_JAVDPW010000011.1"/>
</dbReference>
<sequence>MAWRSLVLLASLLPFAAARAETPRPTVIVIDSSGSMSAAIGGVPRLDAARGVLGEMLARWPGAAPVGLVAYGHRRSGDCGDIEVLSPIGPPDTAALGRRLATLRARGKTPLAASLQQAAGMLRAAGGGGTIILVTDGIETCHPDPCAVAAALRAADAALSVHVIGFAVEAKDEQQLSCIASAGGGAYRTAADADSLLATLDSAARAATAPEPAPARAEPPPAEASAPPVEAPAPVEVPEPVKAARVSVVAVIPGEGPVSDLAIDWRVAGGEGPEPFRYEGRTSLVELTVPAGRYAIEAAVGNVAAHRDVELSGEAARIEVPLAAGRLKAQAVPYKGAEPIGEGLRWTLTPLDGQAAVEVPAVARPALLLAAGRYRLAVEHQGRRSDQEVTVAAGHPLDLALSLRLGELKLSAALAEDGEPLTDWRGLAWRALAPDGTTAAEAVQEAAPLFVLPTGRYRVELAVAGTAVLRDVEIEEGAQREARIVVPTGSRILAAALGPGAEPLTDWRDTSWTVTAVDAIGIAQGTALMQDQPIANPTVPLLPGRWHIAVKSGVATAERDIVVAPDTEETVRLDLQAGRLGVSASPEEGAAAPMNIVFEFHPVAADGSPGPAAFAGGSSRSLEAILPAGRWHVSAVADDSRRAEAMVDLAAGDEKLLEMTLTQGK</sequence>
<dbReference type="InterPro" id="IPR036465">
    <property type="entry name" value="vWFA_dom_sf"/>
</dbReference>
<feature type="compositionally biased region" description="Pro residues" evidence="1">
    <location>
        <begin position="211"/>
        <end position="222"/>
    </location>
</feature>
<accession>A0ABU1JWV2</accession>
<name>A0ABU1JWV2_9PROT</name>